<proteinExistence type="inferred from homology"/>
<dbReference type="Gene3D" id="3.90.550.10">
    <property type="entry name" value="Spore Coat Polysaccharide Biosynthesis Protein SpsA, Chain A"/>
    <property type="match status" value="1"/>
</dbReference>
<dbReference type="RefSeq" id="WP_109642325.1">
    <property type="nucleotide sequence ID" value="NZ_QGHB01000023.1"/>
</dbReference>
<evidence type="ECO:0000256" key="1">
    <source>
        <dbReference type="ARBA" id="ARBA00006890"/>
    </source>
</evidence>
<dbReference type="InterPro" id="IPR029044">
    <property type="entry name" value="Nucleotide-diphossugar_trans"/>
</dbReference>
<dbReference type="EMBL" id="QGHB01000023">
    <property type="protein sequence ID" value="PWK80691.1"/>
    <property type="molecule type" value="Genomic_DNA"/>
</dbReference>
<dbReference type="Pfam" id="PF00483">
    <property type="entry name" value="NTP_transferase"/>
    <property type="match status" value="1"/>
</dbReference>
<feature type="domain" description="Nucleotidyl transferase" evidence="6">
    <location>
        <begin position="11"/>
        <end position="273"/>
    </location>
</feature>
<dbReference type="InterPro" id="IPR005771">
    <property type="entry name" value="GalU_uridylyltTrfase_bac/arc"/>
</dbReference>
<keyword evidence="4" id="KW-0548">Nucleotidyltransferase</keyword>
<sequence>MADPNAFSTVVVPAAGLGTRFLPVTKSVPKELLPVLNIPAIELVAAEAAQAGAERLVIVTAPGKESLARHFQPNPQLEDLLHACGKDALAQLVRRAPGLLSVETVVQETPLGLGHAVACAEPVLTGADDAVAVILPDDILLPADTLTRMAAVRQDHGGTVMCAFTASRDRLGAYGVFDLEDATDTDAPRVRGMVEKPDPALAPSTFACAGRYLLDRSVFELLKRVRPGARGEIDLTDAVVDAIAEGQPVHAIVHSGTRHDIGDPQGMLRAAVDFALSDPAADPTLRDWLGRRLALPV</sequence>
<comment type="similarity">
    <text evidence="1">Belongs to the UDPGP type 2 family.</text>
</comment>
<dbReference type="GO" id="GO:0003983">
    <property type="term" value="F:UTP:glucose-1-phosphate uridylyltransferase activity"/>
    <property type="evidence" value="ECO:0007669"/>
    <property type="project" value="UniProtKB-EC"/>
</dbReference>
<evidence type="ECO:0000256" key="5">
    <source>
        <dbReference type="ARBA" id="ARBA00048128"/>
    </source>
</evidence>
<evidence type="ECO:0000256" key="4">
    <source>
        <dbReference type="ARBA" id="ARBA00022695"/>
    </source>
</evidence>
<evidence type="ECO:0000256" key="3">
    <source>
        <dbReference type="ARBA" id="ARBA00022679"/>
    </source>
</evidence>
<dbReference type="InterPro" id="IPR005835">
    <property type="entry name" value="NTP_transferase_dom"/>
</dbReference>
<reference evidence="7 8" key="1">
    <citation type="submission" date="2018-05" db="EMBL/GenBank/DDBJ databases">
        <title>Genomic Encyclopedia of Type Strains, Phase IV (KMG-IV): sequencing the most valuable type-strain genomes for metagenomic binning, comparative biology and taxonomic classification.</title>
        <authorList>
            <person name="Goeker M."/>
        </authorList>
    </citation>
    <scope>NUCLEOTIDE SEQUENCE [LARGE SCALE GENOMIC DNA]</scope>
    <source>
        <strain evidence="7 8">DSM 45480</strain>
    </source>
</reference>
<keyword evidence="3" id="KW-0808">Transferase</keyword>
<dbReference type="GO" id="GO:0006011">
    <property type="term" value="P:UDP-alpha-D-glucose metabolic process"/>
    <property type="evidence" value="ECO:0007669"/>
    <property type="project" value="InterPro"/>
</dbReference>
<dbReference type="PANTHER" id="PTHR43197">
    <property type="entry name" value="UTP--GLUCOSE-1-PHOSPHATE URIDYLYLTRANSFERASE"/>
    <property type="match status" value="1"/>
</dbReference>
<organism evidence="7 8">
    <name type="scientific">Lentzea atacamensis</name>
    <dbReference type="NCBI Taxonomy" id="531938"/>
    <lineage>
        <taxon>Bacteria</taxon>
        <taxon>Bacillati</taxon>
        <taxon>Actinomycetota</taxon>
        <taxon>Actinomycetes</taxon>
        <taxon>Pseudonocardiales</taxon>
        <taxon>Pseudonocardiaceae</taxon>
        <taxon>Lentzea</taxon>
    </lineage>
</organism>
<comment type="caution">
    <text evidence="7">The sequence shown here is derived from an EMBL/GenBank/DDBJ whole genome shotgun (WGS) entry which is preliminary data.</text>
</comment>
<evidence type="ECO:0000256" key="2">
    <source>
        <dbReference type="ARBA" id="ARBA00012415"/>
    </source>
</evidence>
<dbReference type="PANTHER" id="PTHR43197:SF1">
    <property type="entry name" value="UTP--GLUCOSE-1-PHOSPHATE URIDYLYLTRANSFERASE"/>
    <property type="match status" value="1"/>
</dbReference>
<evidence type="ECO:0000259" key="6">
    <source>
        <dbReference type="Pfam" id="PF00483"/>
    </source>
</evidence>
<evidence type="ECO:0000313" key="7">
    <source>
        <dbReference type="EMBL" id="PWK80691.1"/>
    </source>
</evidence>
<dbReference type="AlphaFoldDB" id="A0A316HL38"/>
<dbReference type="EC" id="2.7.7.9" evidence="2"/>
<protein>
    <recommendedName>
        <fullName evidence="2">UTP--glucose-1-phosphate uridylyltransferase</fullName>
        <ecNumber evidence="2">2.7.7.9</ecNumber>
    </recommendedName>
</protein>
<accession>A0A316HL38</accession>
<evidence type="ECO:0000313" key="8">
    <source>
        <dbReference type="Proteomes" id="UP000246005"/>
    </source>
</evidence>
<dbReference type="SUPFAM" id="SSF53448">
    <property type="entry name" value="Nucleotide-diphospho-sugar transferases"/>
    <property type="match status" value="1"/>
</dbReference>
<name>A0A316HL38_9PSEU</name>
<gene>
    <name evidence="7" type="ORF">C8D88_12355</name>
</gene>
<dbReference type="Proteomes" id="UP000246005">
    <property type="component" value="Unassembled WGS sequence"/>
</dbReference>
<comment type="catalytic activity">
    <reaction evidence="5">
        <text>alpha-D-glucose 1-phosphate + UTP + H(+) = UDP-alpha-D-glucose + diphosphate</text>
        <dbReference type="Rhea" id="RHEA:19889"/>
        <dbReference type="ChEBI" id="CHEBI:15378"/>
        <dbReference type="ChEBI" id="CHEBI:33019"/>
        <dbReference type="ChEBI" id="CHEBI:46398"/>
        <dbReference type="ChEBI" id="CHEBI:58601"/>
        <dbReference type="ChEBI" id="CHEBI:58885"/>
        <dbReference type="EC" id="2.7.7.9"/>
    </reaction>
</comment>